<keyword evidence="3" id="KW-1185">Reference proteome</keyword>
<dbReference type="AlphaFoldDB" id="A0A6A5QZV3"/>
<dbReference type="OrthoDB" id="426718at2759"/>
<dbReference type="InterPro" id="IPR029058">
    <property type="entry name" value="AB_hydrolase_fold"/>
</dbReference>
<protein>
    <recommendedName>
        <fullName evidence="1">Fungal lipase-type domain-containing protein</fullName>
    </recommendedName>
</protein>
<dbReference type="EMBL" id="ML979132">
    <property type="protein sequence ID" value="KAF1921321.1"/>
    <property type="molecule type" value="Genomic_DNA"/>
</dbReference>
<gene>
    <name evidence="2" type="ORF">BDU57DRAFT_510070</name>
</gene>
<evidence type="ECO:0000313" key="3">
    <source>
        <dbReference type="Proteomes" id="UP000800096"/>
    </source>
</evidence>
<accession>A0A6A5QZV3</accession>
<dbReference type="GO" id="GO:0006629">
    <property type="term" value="P:lipid metabolic process"/>
    <property type="evidence" value="ECO:0007669"/>
    <property type="project" value="InterPro"/>
</dbReference>
<evidence type="ECO:0000313" key="2">
    <source>
        <dbReference type="EMBL" id="KAF1921321.1"/>
    </source>
</evidence>
<evidence type="ECO:0000259" key="1">
    <source>
        <dbReference type="Pfam" id="PF01764"/>
    </source>
</evidence>
<dbReference type="Pfam" id="PF01764">
    <property type="entry name" value="Lipase_3"/>
    <property type="match status" value="1"/>
</dbReference>
<proteinExistence type="predicted"/>
<dbReference type="InterPro" id="IPR002921">
    <property type="entry name" value="Fungal_lipase-type"/>
</dbReference>
<dbReference type="SUPFAM" id="SSF53474">
    <property type="entry name" value="alpha/beta-Hydrolases"/>
    <property type="match status" value="1"/>
</dbReference>
<dbReference type="Gene3D" id="3.40.50.1820">
    <property type="entry name" value="alpha/beta hydrolase"/>
    <property type="match status" value="1"/>
</dbReference>
<dbReference type="Proteomes" id="UP000800096">
    <property type="component" value="Unassembled WGS sequence"/>
</dbReference>
<name>A0A6A5QZV3_AMPQU</name>
<sequence>MPLVTLDTGTSQWPTIKSAALVLWRASLDPSPSTLCANLQPYFPTASLHATEFHTAINMSRRAVLVSQDTHVTIAFEGSDGRELIKNLWSMGKGPNFWDLPYPVFEGGNRVHSFFRDMWHAMRGDVFGALDEAVRRMRECAGSGPERVVVTGFSQGGGVSTLAFTDILQYIRCTYGANAPDPQSWAADGNLGHVLQHITFAALGAADQGYHAVLNGLYERYSIRAWDFMNHEDKTRHVHDLAFRSWRGHRYILPDAVVRHCDGAFGSDGHLILGYLKAAEWMEENATDQVKSEYSY</sequence>
<reference evidence="2" key="1">
    <citation type="journal article" date="2020" name="Stud. Mycol.">
        <title>101 Dothideomycetes genomes: a test case for predicting lifestyles and emergence of pathogens.</title>
        <authorList>
            <person name="Haridas S."/>
            <person name="Albert R."/>
            <person name="Binder M."/>
            <person name="Bloem J."/>
            <person name="Labutti K."/>
            <person name="Salamov A."/>
            <person name="Andreopoulos B."/>
            <person name="Baker S."/>
            <person name="Barry K."/>
            <person name="Bills G."/>
            <person name="Bluhm B."/>
            <person name="Cannon C."/>
            <person name="Castanera R."/>
            <person name="Culley D."/>
            <person name="Daum C."/>
            <person name="Ezra D."/>
            <person name="Gonzalez J."/>
            <person name="Henrissat B."/>
            <person name="Kuo A."/>
            <person name="Liang C."/>
            <person name="Lipzen A."/>
            <person name="Lutzoni F."/>
            <person name="Magnuson J."/>
            <person name="Mondo S."/>
            <person name="Nolan M."/>
            <person name="Ohm R."/>
            <person name="Pangilinan J."/>
            <person name="Park H.-J."/>
            <person name="Ramirez L."/>
            <person name="Alfaro M."/>
            <person name="Sun H."/>
            <person name="Tritt A."/>
            <person name="Yoshinaga Y."/>
            <person name="Zwiers L.-H."/>
            <person name="Turgeon B."/>
            <person name="Goodwin S."/>
            <person name="Spatafora J."/>
            <person name="Crous P."/>
            <person name="Grigoriev I."/>
        </authorList>
    </citation>
    <scope>NUCLEOTIDE SEQUENCE</scope>
    <source>
        <strain evidence="2">HMLAC05119</strain>
    </source>
</reference>
<organism evidence="2 3">
    <name type="scientific">Ampelomyces quisqualis</name>
    <name type="common">Powdery mildew agent</name>
    <dbReference type="NCBI Taxonomy" id="50730"/>
    <lineage>
        <taxon>Eukaryota</taxon>
        <taxon>Fungi</taxon>
        <taxon>Dikarya</taxon>
        <taxon>Ascomycota</taxon>
        <taxon>Pezizomycotina</taxon>
        <taxon>Dothideomycetes</taxon>
        <taxon>Pleosporomycetidae</taxon>
        <taxon>Pleosporales</taxon>
        <taxon>Pleosporineae</taxon>
        <taxon>Phaeosphaeriaceae</taxon>
        <taxon>Ampelomyces</taxon>
    </lineage>
</organism>
<feature type="domain" description="Fungal lipase-type" evidence="1">
    <location>
        <begin position="100"/>
        <end position="168"/>
    </location>
</feature>